<comment type="caution">
    <text evidence="1">The sequence shown here is derived from an EMBL/GenBank/DDBJ whole genome shotgun (WGS) entry which is preliminary data.</text>
</comment>
<accession>A0A0F9EP93</accession>
<evidence type="ECO:0000313" key="1">
    <source>
        <dbReference type="EMBL" id="KKL75849.1"/>
    </source>
</evidence>
<dbReference type="EMBL" id="LAZR01024234">
    <property type="protein sequence ID" value="KKL75849.1"/>
    <property type="molecule type" value="Genomic_DNA"/>
</dbReference>
<organism evidence="1">
    <name type="scientific">marine sediment metagenome</name>
    <dbReference type="NCBI Taxonomy" id="412755"/>
    <lineage>
        <taxon>unclassified sequences</taxon>
        <taxon>metagenomes</taxon>
        <taxon>ecological metagenomes</taxon>
    </lineage>
</organism>
<reference evidence="1" key="1">
    <citation type="journal article" date="2015" name="Nature">
        <title>Complex archaea that bridge the gap between prokaryotes and eukaryotes.</title>
        <authorList>
            <person name="Spang A."/>
            <person name="Saw J.H."/>
            <person name="Jorgensen S.L."/>
            <person name="Zaremba-Niedzwiedzka K."/>
            <person name="Martijn J."/>
            <person name="Lind A.E."/>
            <person name="van Eijk R."/>
            <person name="Schleper C."/>
            <person name="Guy L."/>
            <person name="Ettema T.J."/>
        </authorList>
    </citation>
    <scope>NUCLEOTIDE SEQUENCE</scope>
</reference>
<proteinExistence type="predicted"/>
<dbReference type="AlphaFoldDB" id="A0A0F9EP93"/>
<sequence>MGSCARATLAYGYVWADECCKSIHSEMDENSEELTADHLWEKWEDEAEKAGLVLGTHCCNAAPMLYLATGKITTTQGNVQRQVLFEMAGIVKIVKNDVHGTTKLNNFLGRMELQRPHRNPMWFLVSWKDD</sequence>
<gene>
    <name evidence="1" type="ORF">LCGC14_2050810</name>
</gene>
<name>A0A0F9EP93_9ZZZZ</name>
<protein>
    <submittedName>
        <fullName evidence="1">Uncharacterized protein</fullName>
    </submittedName>
</protein>